<evidence type="ECO:0000313" key="1">
    <source>
        <dbReference type="EMBL" id="GIE01367.1"/>
    </source>
</evidence>
<name>A0ABQ3YUU4_9ACTN</name>
<sequence length="148" mass="16401">MTADLLPGRWRVLATTFPMWLSGRRLRPIFTYELLSDAPLTLRDVVGYQTRSGATKTITGIDRFDAGTGVFTWRGSGVLGVLTSRWRVAHVSDERDLIVLTFERSLVTPAGMDVIGRGPDERPDARDRVAPGLPADVRAQFDALSWLS</sequence>
<gene>
    <name evidence="1" type="ORF">Adu01nite_27170</name>
</gene>
<dbReference type="EMBL" id="BOML01000021">
    <property type="protein sequence ID" value="GIE01367.1"/>
    <property type="molecule type" value="Genomic_DNA"/>
</dbReference>
<evidence type="ECO:0000313" key="2">
    <source>
        <dbReference type="Proteomes" id="UP000637628"/>
    </source>
</evidence>
<dbReference type="RefSeq" id="WP_203726960.1">
    <property type="nucleotide sequence ID" value="NZ_BAAATX010000014.1"/>
</dbReference>
<comment type="caution">
    <text evidence="1">The sequence shown here is derived from an EMBL/GenBank/DDBJ whole genome shotgun (WGS) entry which is preliminary data.</text>
</comment>
<protein>
    <submittedName>
        <fullName evidence="1">Uncharacterized protein</fullName>
    </submittedName>
</protein>
<organism evidence="1 2">
    <name type="scientific">Paractinoplanes durhamensis</name>
    <dbReference type="NCBI Taxonomy" id="113563"/>
    <lineage>
        <taxon>Bacteria</taxon>
        <taxon>Bacillati</taxon>
        <taxon>Actinomycetota</taxon>
        <taxon>Actinomycetes</taxon>
        <taxon>Micromonosporales</taxon>
        <taxon>Micromonosporaceae</taxon>
        <taxon>Paractinoplanes</taxon>
    </lineage>
</organism>
<accession>A0ABQ3YUU4</accession>
<proteinExistence type="predicted"/>
<keyword evidence="2" id="KW-1185">Reference proteome</keyword>
<reference evidence="1 2" key="1">
    <citation type="submission" date="2021-01" db="EMBL/GenBank/DDBJ databases">
        <title>Whole genome shotgun sequence of Actinoplanes durhamensis NBRC 14914.</title>
        <authorList>
            <person name="Komaki H."/>
            <person name="Tamura T."/>
        </authorList>
    </citation>
    <scope>NUCLEOTIDE SEQUENCE [LARGE SCALE GENOMIC DNA]</scope>
    <source>
        <strain evidence="1 2">NBRC 14914</strain>
    </source>
</reference>
<dbReference type="Proteomes" id="UP000637628">
    <property type="component" value="Unassembled WGS sequence"/>
</dbReference>